<feature type="domain" description="HTH-type transcriptional regulator Rgg C-terminal" evidence="1">
    <location>
        <begin position="98"/>
        <end position="271"/>
    </location>
</feature>
<dbReference type="EMBL" id="CP048268">
    <property type="protein sequence ID" value="QYN51945.1"/>
    <property type="molecule type" value="Genomic_DNA"/>
</dbReference>
<dbReference type="Pfam" id="PF21259">
    <property type="entry name" value="Rgg_C"/>
    <property type="match status" value="1"/>
</dbReference>
<name>A0ABX8W4T6_9LACO</name>
<evidence type="ECO:0000259" key="1">
    <source>
        <dbReference type="Pfam" id="PF21259"/>
    </source>
</evidence>
<organism evidence="2 3">
    <name type="scientific">Lactobacillus panisapium</name>
    <dbReference type="NCBI Taxonomy" id="2012495"/>
    <lineage>
        <taxon>Bacteria</taxon>
        <taxon>Bacillati</taxon>
        <taxon>Bacillota</taxon>
        <taxon>Bacilli</taxon>
        <taxon>Lactobacillales</taxon>
        <taxon>Lactobacillaceae</taxon>
        <taxon>Lactobacillus</taxon>
    </lineage>
</organism>
<evidence type="ECO:0000313" key="3">
    <source>
        <dbReference type="Proteomes" id="UP000826550"/>
    </source>
</evidence>
<keyword evidence="3" id="KW-1185">Reference proteome</keyword>
<dbReference type="Gene3D" id="1.25.40.400">
    <property type="match status" value="1"/>
</dbReference>
<dbReference type="SUPFAM" id="SSF47413">
    <property type="entry name" value="lambda repressor-like DNA-binding domains"/>
    <property type="match status" value="1"/>
</dbReference>
<reference evidence="2 3" key="1">
    <citation type="submission" date="2020-01" db="EMBL/GenBank/DDBJ databases">
        <title>Vast differences in strain-level diversity in the gut microbiota of two closely related honey bee species.</title>
        <authorList>
            <person name="Ellegaard K.M."/>
            <person name="Suenami S."/>
            <person name="Miyazaki R."/>
            <person name="Engel P."/>
        </authorList>
    </citation>
    <scope>NUCLEOTIDE SEQUENCE [LARGE SCALE GENOMIC DNA]</scope>
    <source>
        <strain evidence="2 3">ESL0416</strain>
    </source>
</reference>
<dbReference type="Gene3D" id="1.10.260.40">
    <property type="entry name" value="lambda repressor-like DNA-binding domains"/>
    <property type="match status" value="1"/>
</dbReference>
<protein>
    <submittedName>
        <fullName evidence="2">Rgg/GadR/MutR family transcriptional regulator</fullName>
    </submittedName>
</protein>
<dbReference type="InterPro" id="IPR053163">
    <property type="entry name" value="HTH-type_regulator_Rgg"/>
</dbReference>
<dbReference type="InterPro" id="IPR010982">
    <property type="entry name" value="Lambda_DNA-bd_dom_sf"/>
</dbReference>
<dbReference type="Proteomes" id="UP000826550">
    <property type="component" value="Chromosome"/>
</dbReference>
<dbReference type="PANTHER" id="PTHR37038">
    <property type="entry name" value="TRANSCRIPTIONAL REGULATOR-RELATED"/>
    <property type="match status" value="1"/>
</dbReference>
<dbReference type="RefSeq" id="WP_220220452.1">
    <property type="nucleotide sequence ID" value="NZ_CP048268.1"/>
</dbReference>
<gene>
    <name evidence="2" type="ORF">GYM71_00240</name>
</gene>
<dbReference type="InterPro" id="IPR010057">
    <property type="entry name" value="Transcription_activator_Rgg_C"/>
</dbReference>
<proteinExistence type="predicted"/>
<evidence type="ECO:0000313" key="2">
    <source>
        <dbReference type="EMBL" id="QYN51945.1"/>
    </source>
</evidence>
<dbReference type="NCBIfam" id="TIGR01716">
    <property type="entry name" value="RGG_Cterm"/>
    <property type="match status" value="1"/>
</dbReference>
<sequence>MTTGELLKDYRISQCKTQKQWAGDVISASFYAKVEKNLSRISADDLIELLHFNQIPLIDFFSKLRPKDKLIHQQELEIDRLINEAYYQNSKKELQQIRDVVAESKLPNKSDELLLIDAYIAVISKDPTMLGKEAINKIKEKVFNISNFDEDGLILYCNFMSFYDLNSNLLLSKKIIKQCIGTSSVKIQGKILAIIINMLIFCIRNKRFEEADVFVNYADQIKTTPAIFFYKMLVPAFYNIVKYQNTYNKKYLDETEIIIKSIKLAGMPDYSKELEELLIANE</sequence>
<accession>A0ABX8W4T6</accession>